<dbReference type="EMBL" id="JARWAO010000001">
    <property type="protein sequence ID" value="MDR5894735.1"/>
    <property type="molecule type" value="Genomic_DNA"/>
</dbReference>
<dbReference type="Gene3D" id="3.40.190.10">
    <property type="entry name" value="Periplasmic binding protein-like II"/>
    <property type="match status" value="2"/>
</dbReference>
<evidence type="ECO:0000256" key="1">
    <source>
        <dbReference type="ARBA" id="ARBA00009437"/>
    </source>
</evidence>
<dbReference type="CDD" id="cd08417">
    <property type="entry name" value="PBP2_Nitroaromatics_like"/>
    <property type="match status" value="1"/>
</dbReference>
<dbReference type="InterPro" id="IPR050389">
    <property type="entry name" value="LysR-type_TF"/>
</dbReference>
<protein>
    <submittedName>
        <fullName evidence="6">LysR family transcriptional regulator</fullName>
    </submittedName>
</protein>
<sequence length="307" mass="35632">MDRLNLNLLRTLAYVLEYRNVSQAARELGLTQSTLSRQLAQLRTHFNDPLLVRQGNAYLLTDRAQKIKPKLKTLLDQIEDLKHLETFDPTHCHRRFTFASTDYVANFIFPTLIAQMQTLAPGIDLQFKTWQPEFLHDLGSAPIDFAATMTHQVPDNLYGDYLGEDDSVILCRSGHPMADDALGDIDRFLQYPFVKITIGGDKDSFFDIELHRLHKKRRIAFEVPFYISAFEVVSKTDFLLVVPRHIALKACESLPLRCHDIPLARLPRHHYYLLWHSIHRHDNAHRWLRSRIAEHMYSSIYSPQGMA</sequence>
<dbReference type="InterPro" id="IPR036388">
    <property type="entry name" value="WH-like_DNA-bd_sf"/>
</dbReference>
<dbReference type="InterPro" id="IPR036390">
    <property type="entry name" value="WH_DNA-bd_sf"/>
</dbReference>
<gene>
    <name evidence="6" type="ORF">QC825_01445</name>
</gene>
<evidence type="ECO:0000313" key="7">
    <source>
        <dbReference type="Proteomes" id="UP001269375"/>
    </source>
</evidence>
<dbReference type="SUPFAM" id="SSF46785">
    <property type="entry name" value="Winged helix' DNA-binding domain"/>
    <property type="match status" value="1"/>
</dbReference>
<evidence type="ECO:0000256" key="4">
    <source>
        <dbReference type="ARBA" id="ARBA00023163"/>
    </source>
</evidence>
<proteinExistence type="inferred from homology"/>
<dbReference type="PRINTS" id="PR00039">
    <property type="entry name" value="HTHLYSR"/>
</dbReference>
<dbReference type="InterPro" id="IPR000847">
    <property type="entry name" value="LysR_HTH_N"/>
</dbReference>
<dbReference type="Proteomes" id="UP001269375">
    <property type="component" value="Unassembled WGS sequence"/>
</dbReference>
<dbReference type="Gene3D" id="1.10.10.10">
    <property type="entry name" value="Winged helix-like DNA-binding domain superfamily/Winged helix DNA-binding domain"/>
    <property type="match status" value="1"/>
</dbReference>
<dbReference type="Pfam" id="PF00126">
    <property type="entry name" value="HTH_1"/>
    <property type="match status" value="1"/>
</dbReference>
<evidence type="ECO:0000256" key="3">
    <source>
        <dbReference type="ARBA" id="ARBA00023125"/>
    </source>
</evidence>
<accession>A0ABU1GRU6</accession>
<evidence type="ECO:0000313" key="6">
    <source>
        <dbReference type="EMBL" id="MDR5894735.1"/>
    </source>
</evidence>
<evidence type="ECO:0000259" key="5">
    <source>
        <dbReference type="PROSITE" id="PS50931"/>
    </source>
</evidence>
<keyword evidence="7" id="KW-1185">Reference proteome</keyword>
<feature type="domain" description="HTH lysR-type" evidence="5">
    <location>
        <begin position="4"/>
        <end position="61"/>
    </location>
</feature>
<comment type="caution">
    <text evidence="6">The sequence shown here is derived from an EMBL/GenBank/DDBJ whole genome shotgun (WGS) entry which is preliminary data.</text>
</comment>
<name>A0ABU1GRU6_9GAMM</name>
<dbReference type="PROSITE" id="PS50931">
    <property type="entry name" value="HTH_LYSR"/>
    <property type="match status" value="1"/>
</dbReference>
<organism evidence="6 7">
    <name type="scientific">Larsenimonas suaedae</name>
    <dbReference type="NCBI Taxonomy" id="1851019"/>
    <lineage>
        <taxon>Bacteria</taxon>
        <taxon>Pseudomonadati</taxon>
        <taxon>Pseudomonadota</taxon>
        <taxon>Gammaproteobacteria</taxon>
        <taxon>Oceanospirillales</taxon>
        <taxon>Halomonadaceae</taxon>
        <taxon>Larsenimonas</taxon>
    </lineage>
</organism>
<dbReference type="InterPro" id="IPR037402">
    <property type="entry name" value="YidZ_PBP2"/>
</dbReference>
<keyword evidence="2" id="KW-0805">Transcription regulation</keyword>
<evidence type="ECO:0000256" key="2">
    <source>
        <dbReference type="ARBA" id="ARBA00023015"/>
    </source>
</evidence>
<dbReference type="SUPFAM" id="SSF53850">
    <property type="entry name" value="Periplasmic binding protein-like II"/>
    <property type="match status" value="1"/>
</dbReference>
<dbReference type="InterPro" id="IPR005119">
    <property type="entry name" value="LysR_subst-bd"/>
</dbReference>
<dbReference type="PANTHER" id="PTHR30118:SF15">
    <property type="entry name" value="TRANSCRIPTIONAL REGULATORY PROTEIN"/>
    <property type="match status" value="1"/>
</dbReference>
<dbReference type="Pfam" id="PF03466">
    <property type="entry name" value="LysR_substrate"/>
    <property type="match status" value="1"/>
</dbReference>
<dbReference type="PANTHER" id="PTHR30118">
    <property type="entry name" value="HTH-TYPE TRANSCRIPTIONAL REGULATOR LEUO-RELATED"/>
    <property type="match status" value="1"/>
</dbReference>
<comment type="similarity">
    <text evidence="1">Belongs to the LysR transcriptional regulatory family.</text>
</comment>
<dbReference type="RefSeq" id="WP_251593076.1">
    <property type="nucleotide sequence ID" value="NZ_JAMLJI010000002.1"/>
</dbReference>
<keyword evidence="4" id="KW-0804">Transcription</keyword>
<reference evidence="6 7" key="1">
    <citation type="submission" date="2023-04" db="EMBL/GenBank/DDBJ databases">
        <title>A long-awaited taxogenomic arrangement of the family Halomonadaceae.</title>
        <authorList>
            <person name="De La Haba R."/>
            <person name="Chuvochina M."/>
            <person name="Wittouck S."/>
            <person name="Arahal D.R."/>
            <person name="Sanchez-Porro C."/>
            <person name="Hugenholtz P."/>
            <person name="Ventosa A."/>
        </authorList>
    </citation>
    <scope>NUCLEOTIDE SEQUENCE [LARGE SCALE GENOMIC DNA]</scope>
    <source>
        <strain evidence="6 7">DSM 22428</strain>
    </source>
</reference>
<keyword evidence="3" id="KW-0238">DNA-binding</keyword>